<dbReference type="EMBL" id="JANPWB010000005">
    <property type="protein sequence ID" value="KAJ1189003.1"/>
    <property type="molecule type" value="Genomic_DNA"/>
</dbReference>
<evidence type="ECO:0000313" key="2">
    <source>
        <dbReference type="EMBL" id="KAJ1189003.1"/>
    </source>
</evidence>
<keyword evidence="3" id="KW-1185">Reference proteome</keyword>
<organism evidence="2 3">
    <name type="scientific">Pleurodeles waltl</name>
    <name type="common">Iberian ribbed newt</name>
    <dbReference type="NCBI Taxonomy" id="8319"/>
    <lineage>
        <taxon>Eukaryota</taxon>
        <taxon>Metazoa</taxon>
        <taxon>Chordata</taxon>
        <taxon>Craniata</taxon>
        <taxon>Vertebrata</taxon>
        <taxon>Euteleostomi</taxon>
        <taxon>Amphibia</taxon>
        <taxon>Batrachia</taxon>
        <taxon>Caudata</taxon>
        <taxon>Salamandroidea</taxon>
        <taxon>Salamandridae</taxon>
        <taxon>Pleurodelinae</taxon>
        <taxon>Pleurodeles</taxon>
    </lineage>
</organism>
<evidence type="ECO:0000313" key="3">
    <source>
        <dbReference type="Proteomes" id="UP001066276"/>
    </source>
</evidence>
<comment type="caution">
    <text evidence="2">The sequence shown here is derived from an EMBL/GenBank/DDBJ whole genome shotgun (WGS) entry which is preliminary data.</text>
</comment>
<reference evidence="2" key="1">
    <citation type="journal article" date="2022" name="bioRxiv">
        <title>Sequencing and chromosome-scale assembly of the giantPleurodeles waltlgenome.</title>
        <authorList>
            <person name="Brown T."/>
            <person name="Elewa A."/>
            <person name="Iarovenko S."/>
            <person name="Subramanian E."/>
            <person name="Araus A.J."/>
            <person name="Petzold A."/>
            <person name="Susuki M."/>
            <person name="Suzuki K.-i.T."/>
            <person name="Hayashi T."/>
            <person name="Toyoda A."/>
            <person name="Oliveira C."/>
            <person name="Osipova E."/>
            <person name="Leigh N.D."/>
            <person name="Simon A."/>
            <person name="Yun M.H."/>
        </authorList>
    </citation>
    <scope>NUCLEOTIDE SEQUENCE</scope>
    <source>
        <strain evidence="2">20211129_DDA</strain>
        <tissue evidence="2">Liver</tissue>
    </source>
</reference>
<dbReference type="AlphaFoldDB" id="A0AAV7UJ11"/>
<accession>A0AAV7UJ11</accession>
<feature type="region of interest" description="Disordered" evidence="1">
    <location>
        <begin position="34"/>
        <end position="114"/>
    </location>
</feature>
<gene>
    <name evidence="2" type="ORF">NDU88_005756</name>
</gene>
<feature type="compositionally biased region" description="Basic and acidic residues" evidence="1">
    <location>
        <begin position="102"/>
        <end position="114"/>
    </location>
</feature>
<feature type="compositionally biased region" description="Basic and acidic residues" evidence="1">
    <location>
        <begin position="60"/>
        <end position="71"/>
    </location>
</feature>
<proteinExistence type="predicted"/>
<sequence length="114" mass="12122">MKTDGGGLAGAKGWARAALGLQRSRQAALRIPLRGNAGRVSTSRVAEQAVTCRAGLEQDDPGRRTSAETSRRLSSSEAVRGSISDRGEGGEEEDRLQTKGPASDEFRRNLGEQL</sequence>
<evidence type="ECO:0000256" key="1">
    <source>
        <dbReference type="SAM" id="MobiDB-lite"/>
    </source>
</evidence>
<name>A0AAV7UJ11_PLEWA</name>
<dbReference type="Proteomes" id="UP001066276">
    <property type="component" value="Chromosome 3_1"/>
</dbReference>
<protein>
    <submittedName>
        <fullName evidence="2">Uncharacterized protein</fullName>
    </submittedName>
</protein>